<accession>A0A1H2B1Q0</accession>
<evidence type="ECO:0000313" key="1">
    <source>
        <dbReference type="EMBL" id="SDT52103.1"/>
    </source>
</evidence>
<organism evidence="1 2">
    <name type="scientific">Pseudomonas prosekii</name>
    <dbReference type="NCBI Taxonomy" id="1148509"/>
    <lineage>
        <taxon>Bacteria</taxon>
        <taxon>Pseudomonadati</taxon>
        <taxon>Pseudomonadota</taxon>
        <taxon>Gammaproteobacteria</taxon>
        <taxon>Pseudomonadales</taxon>
        <taxon>Pseudomonadaceae</taxon>
        <taxon>Pseudomonas</taxon>
    </lineage>
</organism>
<dbReference type="Proteomes" id="UP000198481">
    <property type="component" value="Chromosome I"/>
</dbReference>
<proteinExistence type="predicted"/>
<dbReference type="EMBL" id="LT629762">
    <property type="protein sequence ID" value="SDT52103.1"/>
    <property type="molecule type" value="Genomic_DNA"/>
</dbReference>
<dbReference type="STRING" id="1148509.SAMN05216222_4859"/>
<dbReference type="AlphaFoldDB" id="A0A1H2B1Q0"/>
<name>A0A1H2B1Q0_9PSED</name>
<dbReference type="RefSeq" id="WP_092279997.1">
    <property type="nucleotide sequence ID" value="NZ_LT629762.1"/>
</dbReference>
<reference evidence="1 2" key="1">
    <citation type="submission" date="2016-10" db="EMBL/GenBank/DDBJ databases">
        <authorList>
            <person name="de Groot N.N."/>
        </authorList>
    </citation>
    <scope>NUCLEOTIDE SEQUENCE [LARGE SCALE GENOMIC DNA]</scope>
    <source>
        <strain evidence="1 2">LMG 26867</strain>
    </source>
</reference>
<evidence type="ECO:0000313" key="2">
    <source>
        <dbReference type="Proteomes" id="UP000198481"/>
    </source>
</evidence>
<sequence>MSDSFQSKNIVKARSPHSCECCRRTINPCEHYINIAGKWDGDFYAVKTCMGCDSLMDLIWQFDADHGGWLSDDGLPFHEVIEIGEEFGLICRIPDRPACIAARFA</sequence>
<protein>
    <submittedName>
        <fullName evidence="1">Uncharacterized protein</fullName>
    </submittedName>
</protein>
<gene>
    <name evidence="1" type="ORF">SAMN05216222_4859</name>
</gene>